<gene>
    <name evidence="7" type="ORF">M409DRAFT_66076</name>
</gene>
<evidence type="ECO:0000256" key="4">
    <source>
        <dbReference type="ARBA" id="ARBA00022833"/>
    </source>
</evidence>
<dbReference type="InterPro" id="IPR013154">
    <property type="entry name" value="ADH-like_N"/>
</dbReference>
<protein>
    <recommendedName>
        <fullName evidence="6">Enoyl reductase (ER) domain-containing protein</fullName>
    </recommendedName>
</protein>
<evidence type="ECO:0000313" key="7">
    <source>
        <dbReference type="EMBL" id="KAF2167565.1"/>
    </source>
</evidence>
<dbReference type="RefSeq" id="XP_033668454.1">
    <property type="nucleotide sequence ID" value="XM_033816775.1"/>
</dbReference>
<evidence type="ECO:0000256" key="3">
    <source>
        <dbReference type="ARBA" id="ARBA00022723"/>
    </source>
</evidence>
<dbReference type="SUPFAM" id="SSF51735">
    <property type="entry name" value="NAD(P)-binding Rossmann-fold domains"/>
    <property type="match status" value="1"/>
</dbReference>
<dbReference type="Gene3D" id="3.90.180.10">
    <property type="entry name" value="Medium-chain alcohol dehydrogenases, catalytic domain"/>
    <property type="match status" value="1"/>
</dbReference>
<feature type="domain" description="Enoyl reductase (ER)" evidence="6">
    <location>
        <begin position="18"/>
        <end position="379"/>
    </location>
</feature>
<reference evidence="7" key="1">
    <citation type="journal article" date="2020" name="Stud. Mycol.">
        <title>101 Dothideomycetes genomes: a test case for predicting lifestyles and emergence of pathogens.</title>
        <authorList>
            <person name="Haridas S."/>
            <person name="Albert R."/>
            <person name="Binder M."/>
            <person name="Bloem J."/>
            <person name="Labutti K."/>
            <person name="Salamov A."/>
            <person name="Andreopoulos B."/>
            <person name="Baker S."/>
            <person name="Barry K."/>
            <person name="Bills G."/>
            <person name="Bluhm B."/>
            <person name="Cannon C."/>
            <person name="Castanera R."/>
            <person name="Culley D."/>
            <person name="Daum C."/>
            <person name="Ezra D."/>
            <person name="Gonzalez J."/>
            <person name="Henrissat B."/>
            <person name="Kuo A."/>
            <person name="Liang C."/>
            <person name="Lipzen A."/>
            <person name="Lutzoni F."/>
            <person name="Magnuson J."/>
            <person name="Mondo S."/>
            <person name="Nolan M."/>
            <person name="Ohm R."/>
            <person name="Pangilinan J."/>
            <person name="Park H.-J."/>
            <person name="Ramirez L."/>
            <person name="Alfaro M."/>
            <person name="Sun H."/>
            <person name="Tritt A."/>
            <person name="Yoshinaga Y."/>
            <person name="Zwiers L.-H."/>
            <person name="Turgeon B."/>
            <person name="Goodwin S."/>
            <person name="Spatafora J."/>
            <person name="Crous P."/>
            <person name="Grigoriev I."/>
        </authorList>
    </citation>
    <scope>NUCLEOTIDE SEQUENCE</scope>
    <source>
        <strain evidence="7">ATCC 36951</strain>
    </source>
</reference>
<dbReference type="Pfam" id="PF08240">
    <property type="entry name" value="ADH_N"/>
    <property type="match status" value="1"/>
</dbReference>
<dbReference type="InterPro" id="IPR020843">
    <property type="entry name" value="ER"/>
</dbReference>
<comment type="similarity">
    <text evidence="2">Belongs to the zinc-containing alcohol dehydrogenase family.</text>
</comment>
<dbReference type="FunFam" id="3.40.50.720:FF:000003">
    <property type="entry name" value="S-(hydroxymethyl)glutathione dehydrogenase"/>
    <property type="match status" value="1"/>
</dbReference>
<keyword evidence="3" id="KW-0479">Metal-binding</keyword>
<comment type="cofactor">
    <cofactor evidence="1">
        <name>Zn(2+)</name>
        <dbReference type="ChEBI" id="CHEBI:29105"/>
    </cofactor>
</comment>
<dbReference type="GeneID" id="54570047"/>
<dbReference type="CDD" id="cd08278">
    <property type="entry name" value="benzyl_alcohol_DH"/>
    <property type="match status" value="1"/>
</dbReference>
<keyword evidence="4" id="KW-0862">Zinc</keyword>
<dbReference type="EMBL" id="ML993593">
    <property type="protein sequence ID" value="KAF2167565.1"/>
    <property type="molecule type" value="Genomic_DNA"/>
</dbReference>
<dbReference type="SUPFAM" id="SSF50129">
    <property type="entry name" value="GroES-like"/>
    <property type="match status" value="1"/>
</dbReference>
<dbReference type="Gene3D" id="3.40.50.720">
    <property type="entry name" value="NAD(P)-binding Rossmann-like Domain"/>
    <property type="match status" value="1"/>
</dbReference>
<name>A0A6A6CK81_ZASCE</name>
<evidence type="ECO:0000256" key="2">
    <source>
        <dbReference type="ARBA" id="ARBA00008072"/>
    </source>
</evidence>
<evidence type="ECO:0000313" key="8">
    <source>
        <dbReference type="Proteomes" id="UP000799537"/>
    </source>
</evidence>
<accession>A0A6A6CK81</accession>
<dbReference type="SMART" id="SM00829">
    <property type="entry name" value="PKS_ER"/>
    <property type="match status" value="1"/>
</dbReference>
<dbReference type="PANTHER" id="PTHR43350:SF2">
    <property type="entry name" value="GROES-LIKE ZINC-BINDING ALCOHOL DEHYDROGENASE FAMILY PROTEIN"/>
    <property type="match status" value="1"/>
</dbReference>
<keyword evidence="5" id="KW-0560">Oxidoreductase</keyword>
<evidence type="ECO:0000259" key="6">
    <source>
        <dbReference type="SMART" id="SM00829"/>
    </source>
</evidence>
<dbReference type="GO" id="GO:0046872">
    <property type="term" value="F:metal ion binding"/>
    <property type="evidence" value="ECO:0007669"/>
    <property type="project" value="UniProtKB-KW"/>
</dbReference>
<dbReference type="GO" id="GO:0016491">
    <property type="term" value="F:oxidoreductase activity"/>
    <property type="evidence" value="ECO:0007669"/>
    <property type="project" value="UniProtKB-KW"/>
</dbReference>
<evidence type="ECO:0000256" key="1">
    <source>
        <dbReference type="ARBA" id="ARBA00001947"/>
    </source>
</evidence>
<dbReference type="OrthoDB" id="1560166at2759"/>
<organism evidence="7 8">
    <name type="scientific">Zasmidium cellare ATCC 36951</name>
    <dbReference type="NCBI Taxonomy" id="1080233"/>
    <lineage>
        <taxon>Eukaryota</taxon>
        <taxon>Fungi</taxon>
        <taxon>Dikarya</taxon>
        <taxon>Ascomycota</taxon>
        <taxon>Pezizomycotina</taxon>
        <taxon>Dothideomycetes</taxon>
        <taxon>Dothideomycetidae</taxon>
        <taxon>Mycosphaerellales</taxon>
        <taxon>Mycosphaerellaceae</taxon>
        <taxon>Zasmidium</taxon>
    </lineage>
</organism>
<dbReference type="Proteomes" id="UP000799537">
    <property type="component" value="Unassembled WGS sequence"/>
</dbReference>
<keyword evidence="8" id="KW-1185">Reference proteome</keyword>
<dbReference type="PANTHER" id="PTHR43350">
    <property type="entry name" value="NAD-DEPENDENT ALCOHOL DEHYDROGENASE"/>
    <property type="match status" value="1"/>
</dbReference>
<dbReference type="InterPro" id="IPR036291">
    <property type="entry name" value="NAD(P)-bd_dom_sf"/>
</dbReference>
<dbReference type="InterPro" id="IPR011032">
    <property type="entry name" value="GroES-like_sf"/>
</dbReference>
<sequence>MGDAPPESIITPAYVVHRPQQDFTLEDIVLSPPFDNEILIEMKYSGICHTDIACQQGEFGAGNLPAVFGHEGAGYIRSISTAVAQRRGLAIGDFVLLSLSFCEKCRYCERGYPADCDEGRHLRFSGLREDGTTSAQILRSSQPVHMRFFGQSSFSKFSLVHETCVVKHDYPSEDASIFAAMGCGFQSGIGTVLNVLIPPSDSSIVIFGLGTVGLTALMGAKYLNVNQIIAVDLLDTRLSMAKELGASVAFNSRDTDIVTRIMDLTDGCGVDFAIDCTGAPKVIEPMLDCLAVQGTAVTVGVPPADAKIRISPMRFLAGSRRYLGCREGDSVPAQFIPKLMELQRQGHFPVEKLVKVYKYRDLAQALDDMRNGSVVKPVIQWS</sequence>
<dbReference type="InterPro" id="IPR013149">
    <property type="entry name" value="ADH-like_C"/>
</dbReference>
<evidence type="ECO:0000256" key="5">
    <source>
        <dbReference type="ARBA" id="ARBA00023002"/>
    </source>
</evidence>
<dbReference type="Pfam" id="PF00107">
    <property type="entry name" value="ADH_zinc_N"/>
    <property type="match status" value="1"/>
</dbReference>
<proteinExistence type="inferred from homology"/>
<dbReference type="AlphaFoldDB" id="A0A6A6CK81"/>